<dbReference type="RefSeq" id="WP_154175068.1">
    <property type="nucleotide sequence ID" value="NZ_WJXZ01000005.1"/>
</dbReference>
<evidence type="ECO:0000256" key="2">
    <source>
        <dbReference type="SAM" id="MobiDB-lite"/>
    </source>
</evidence>
<evidence type="ECO:0000313" key="3">
    <source>
        <dbReference type="EMBL" id="MRS61680.1"/>
    </source>
</evidence>
<keyword evidence="1" id="KW-0175">Coiled coil</keyword>
<protein>
    <submittedName>
        <fullName evidence="3">DUF3987 domain-containing protein</fullName>
    </submittedName>
</protein>
<reference evidence="3 4" key="1">
    <citation type="journal article" date="2018" name="Antonie Van Leeuwenhoek">
        <title>Larkinella terrae sp. nov., isolated from soil on Jeju Island, South Korea.</title>
        <authorList>
            <person name="Ten L.N."/>
            <person name="Jeon J."/>
            <person name="Park S.J."/>
            <person name="Park S."/>
            <person name="Lee S.Y."/>
            <person name="Kim M.K."/>
            <person name="Jung H.Y."/>
        </authorList>
    </citation>
    <scope>NUCLEOTIDE SEQUENCE [LARGE SCALE GENOMIC DNA]</scope>
    <source>
        <strain evidence="3 4">KCTC 52001</strain>
    </source>
</reference>
<accession>A0A7K0EIL0</accession>
<feature type="coiled-coil region" evidence="1">
    <location>
        <begin position="182"/>
        <end position="209"/>
    </location>
</feature>
<organism evidence="3 4">
    <name type="scientific">Larkinella terrae</name>
    <dbReference type="NCBI Taxonomy" id="2025311"/>
    <lineage>
        <taxon>Bacteria</taxon>
        <taxon>Pseudomonadati</taxon>
        <taxon>Bacteroidota</taxon>
        <taxon>Cytophagia</taxon>
        <taxon>Cytophagales</taxon>
        <taxon>Spirosomataceae</taxon>
        <taxon>Larkinella</taxon>
    </lineage>
</organism>
<dbReference type="Proteomes" id="UP000441754">
    <property type="component" value="Unassembled WGS sequence"/>
</dbReference>
<dbReference type="AlphaFoldDB" id="A0A7K0EIL0"/>
<sequence length="572" mass="65324">MIRDNQYSPSDTMQGQGEDTVNYTNSQGVTGDLWGEFNDEIKKLNQQKAKTSATSNGHEHINFKPDREYHDERTVWPTPRTLEKPLLPVLPLTDEMIPESLRPWLTDIQYRMRCPVDYLASAAVVMISSLIGTRLAIKPKTRDSWTIIPNLWGAVIGDPSSLKTPSVQEAFAPLNRLVVASMANHEDALAEYERDLIEYEAKKKAYKYQKDLEAKGKSVDFSAEYPEPPVKPKERRYMTNDATVEKLAELLEENPTGLLQFRDELIGLLAGWDKSGREGDRAFYLEAWNGNGRITVDRIGRGTLHIKRICISLFGAIQPTKLLGYLKAAQGFENDGFVQRLQLAVYPDKPEWSYVDQYPDTRARDAAFDLIQQIADSDFSEFGWCIDEYNDFPYTRFDDEAQQVFIDWLTHWEKEVLPNENGLVLEHFVKYRSLIPALALVFHVADSLANPVAVSGTEKRLVSKQAIDRALLWCEYLMSHARRIYGLLDGLSVAAAKELLRHIRIGDLKDEFKVRDVVRKGWSNLNTNDLVECALEELQEQGWILPMKPKESQNGRPEATQYKIHPKIISKT</sequence>
<keyword evidence="4" id="KW-1185">Reference proteome</keyword>
<dbReference type="InterPro" id="IPR025048">
    <property type="entry name" value="DUF3987"/>
</dbReference>
<dbReference type="OrthoDB" id="2781056at2"/>
<dbReference type="Pfam" id="PF13148">
    <property type="entry name" value="DUF3987"/>
    <property type="match status" value="1"/>
</dbReference>
<name>A0A7K0EIL0_9BACT</name>
<feature type="region of interest" description="Disordered" evidence="2">
    <location>
        <begin position="1"/>
        <end position="22"/>
    </location>
</feature>
<comment type="caution">
    <text evidence="3">The sequence shown here is derived from an EMBL/GenBank/DDBJ whole genome shotgun (WGS) entry which is preliminary data.</text>
</comment>
<dbReference type="EMBL" id="WJXZ01000005">
    <property type="protein sequence ID" value="MRS61680.1"/>
    <property type="molecule type" value="Genomic_DNA"/>
</dbReference>
<proteinExistence type="predicted"/>
<evidence type="ECO:0000313" key="4">
    <source>
        <dbReference type="Proteomes" id="UP000441754"/>
    </source>
</evidence>
<gene>
    <name evidence="3" type="ORF">GJJ30_10305</name>
</gene>
<evidence type="ECO:0000256" key="1">
    <source>
        <dbReference type="SAM" id="Coils"/>
    </source>
</evidence>